<dbReference type="Proteomes" id="UP000231879">
    <property type="component" value="Unassembled WGS sequence"/>
</dbReference>
<accession>A0ABX4NTN7</accession>
<sequence>MGHKRISSIRTRFVLPPRGNKFPSGRTRVRSGKSRNDPSSSLFLISVFGMLVLNPFRVLLSIR</sequence>
<keyword evidence="1" id="KW-1133">Transmembrane helix</keyword>
<keyword evidence="1" id="KW-0812">Transmembrane</keyword>
<comment type="caution">
    <text evidence="2">The sequence shown here is derived from an EMBL/GenBank/DDBJ whole genome shotgun (WGS) entry which is preliminary data.</text>
</comment>
<reference evidence="2 3" key="1">
    <citation type="submission" date="2017-07" db="EMBL/GenBank/DDBJ databases">
        <title>Leptospira spp. isolated from tropical soils.</title>
        <authorList>
            <person name="Thibeaux R."/>
            <person name="Iraola G."/>
            <person name="Ferres I."/>
            <person name="Bierque E."/>
            <person name="Girault D."/>
            <person name="Soupe-Gilbert M.-E."/>
            <person name="Picardeau M."/>
            <person name="Goarant C."/>
        </authorList>
    </citation>
    <scope>NUCLEOTIDE SEQUENCE [LARGE SCALE GENOMIC DNA]</scope>
    <source>
        <strain evidence="2 3">FH4-C-A1</strain>
    </source>
</reference>
<evidence type="ECO:0000313" key="2">
    <source>
        <dbReference type="EMBL" id="PJZ59110.1"/>
    </source>
</evidence>
<gene>
    <name evidence="2" type="ORF">CH367_03550</name>
</gene>
<organism evidence="2 3">
    <name type="scientific">Leptospira barantonii</name>
    <dbReference type="NCBI Taxonomy" id="2023184"/>
    <lineage>
        <taxon>Bacteria</taxon>
        <taxon>Pseudomonadati</taxon>
        <taxon>Spirochaetota</taxon>
        <taxon>Spirochaetia</taxon>
        <taxon>Leptospirales</taxon>
        <taxon>Leptospiraceae</taxon>
        <taxon>Leptospira</taxon>
    </lineage>
</organism>
<proteinExistence type="predicted"/>
<protein>
    <submittedName>
        <fullName evidence="2">Uncharacterized protein</fullName>
    </submittedName>
</protein>
<keyword evidence="1" id="KW-0472">Membrane</keyword>
<evidence type="ECO:0000313" key="3">
    <source>
        <dbReference type="Proteomes" id="UP000231879"/>
    </source>
</evidence>
<dbReference type="EMBL" id="NPDS01000001">
    <property type="protein sequence ID" value="PJZ59110.1"/>
    <property type="molecule type" value="Genomic_DNA"/>
</dbReference>
<feature type="transmembrane region" description="Helical" evidence="1">
    <location>
        <begin position="41"/>
        <end position="60"/>
    </location>
</feature>
<evidence type="ECO:0000256" key="1">
    <source>
        <dbReference type="SAM" id="Phobius"/>
    </source>
</evidence>
<name>A0ABX4NTN7_9LEPT</name>
<keyword evidence="3" id="KW-1185">Reference proteome</keyword>